<keyword evidence="2" id="KW-1185">Reference proteome</keyword>
<gene>
    <name evidence="1" type="ORF">CCHR01_19436</name>
</gene>
<reference evidence="1" key="1">
    <citation type="submission" date="2023-01" db="EMBL/GenBank/DDBJ databases">
        <title>Colletotrichum chrysophilum M932 genome sequence.</title>
        <authorList>
            <person name="Baroncelli R."/>
        </authorList>
    </citation>
    <scope>NUCLEOTIDE SEQUENCE</scope>
    <source>
        <strain evidence="1">M932</strain>
    </source>
</reference>
<accession>A0AAD8ZZP7</accession>
<name>A0AAD8ZZP7_9PEZI</name>
<comment type="caution">
    <text evidence="1">The sequence shown here is derived from an EMBL/GenBank/DDBJ whole genome shotgun (WGS) entry which is preliminary data.</text>
</comment>
<proteinExistence type="predicted"/>
<dbReference type="EMBL" id="JAQOWY010000956">
    <property type="protein sequence ID" value="KAK1837940.1"/>
    <property type="molecule type" value="Genomic_DNA"/>
</dbReference>
<organism evidence="1 2">
    <name type="scientific">Colletotrichum chrysophilum</name>
    <dbReference type="NCBI Taxonomy" id="1836956"/>
    <lineage>
        <taxon>Eukaryota</taxon>
        <taxon>Fungi</taxon>
        <taxon>Dikarya</taxon>
        <taxon>Ascomycota</taxon>
        <taxon>Pezizomycotina</taxon>
        <taxon>Sordariomycetes</taxon>
        <taxon>Hypocreomycetidae</taxon>
        <taxon>Glomerellales</taxon>
        <taxon>Glomerellaceae</taxon>
        <taxon>Colletotrichum</taxon>
        <taxon>Colletotrichum gloeosporioides species complex</taxon>
    </lineage>
</organism>
<protein>
    <submittedName>
        <fullName evidence="1">Uncharacterized protein</fullName>
    </submittedName>
</protein>
<evidence type="ECO:0000313" key="2">
    <source>
        <dbReference type="Proteomes" id="UP001243330"/>
    </source>
</evidence>
<sequence length="201" mass="23090">MVFEYGSPLPCLVGGGLKTLYYGKSTKAYLVLFVNDWSGDSFYLKEKFFSSLKDHDYEAEKHEIRFHNSDLVLHIADAIAGTGDPWLKMEDPRKLFHGRRQNNAHTYALYFDNSDLISISSDAVGGIEEAGKKNVSQLCSIRLRFREGNPAYRVLERKNRSRKAVGGLKPDEHGRKWMRTWRPVRPGDRNTWHAGAKEWIV</sequence>
<dbReference type="Proteomes" id="UP001243330">
    <property type="component" value="Unassembled WGS sequence"/>
</dbReference>
<evidence type="ECO:0000313" key="1">
    <source>
        <dbReference type="EMBL" id="KAK1837940.1"/>
    </source>
</evidence>
<dbReference type="AlphaFoldDB" id="A0AAD8ZZP7"/>